<feature type="compositionally biased region" description="Low complexity" evidence="4">
    <location>
        <begin position="159"/>
        <end position="169"/>
    </location>
</feature>
<dbReference type="Proteomes" id="UP001145021">
    <property type="component" value="Unassembled WGS sequence"/>
</dbReference>
<keyword evidence="7" id="KW-1185">Reference proteome</keyword>
<dbReference type="GO" id="GO:0007095">
    <property type="term" value="P:mitotic G2 DNA damage checkpoint signaling"/>
    <property type="evidence" value="ECO:0007669"/>
    <property type="project" value="TreeGrafter"/>
</dbReference>
<feature type="region of interest" description="Disordered" evidence="4">
    <location>
        <begin position="452"/>
        <end position="650"/>
    </location>
</feature>
<evidence type="ECO:0000313" key="7">
    <source>
        <dbReference type="Proteomes" id="UP001145021"/>
    </source>
</evidence>
<dbReference type="EMBL" id="JANBOH010000090">
    <property type="protein sequence ID" value="KAJ1645754.1"/>
    <property type="molecule type" value="Genomic_DNA"/>
</dbReference>
<gene>
    <name evidence="6" type="ORF">LPJ64_002692</name>
</gene>
<dbReference type="PANTHER" id="PTHR14396">
    <property type="entry name" value="CLASPIN"/>
    <property type="match status" value="1"/>
</dbReference>
<sequence length="1179" mass="128680">MTEDNTQQSVVSNTPGADIDLALAATESQVDAVPIFDGLDLGTSSLLPTTTVSNDADKAKSKARAYDPVAELLGLDTDDSDSNSDDGDREKARSKGKTKDGSDTVRVTHPVAVPVMRSEQIEDKESNRDLAIEEKARKSKRKPFSASRFALKPKTSNDSVVGRLAAASAARRKKKGKRVADSSSSNSDSSTDSERENATALGSSQPGRFLRNLRIDSDSESDAESDSKVNRDDSPEHKDGSKEAKGKKTSKSNAAKEPKERKERAASKAAIALMHRETERLVRETAVKIEPLEFTKRLELEDFFARFSAFSLSKEEAKSAPTEPVNEIVPKPEPRKIDSNMPTKFHYESDSNDYDVEIVDETHLVDSSSGTAAAAAPDTMVVLSPQKLLSPNKRPGLSNKDSDELDAILKYGSQPLHASARLSNAPGIKRTDGPLALKELNGALLSAVYRKEKEAMEKKSRKKREPQQEAEAEIEVEQDREEEEDREDGGGGDDDDEEEEYTEGMDVDGANTSSSSGDSGDDSDGSDDEEALDKQQRSSSSRKKHRVAVISDEEDEASERDSGNLGNPNGQASARKTPSLSSAADRPISATPEPAVSRSKFIGMFKMPTRPKPKQKTEEEVCVPQPSSPPLPPPRQSSDTPSSQRDHSVDASQDLAYMITSQIDQINTQDSLLMTPSQMSQLENTFGMSMATQAQHMDMGTMDALTQEQLTQPTQPLVEPTQFSMGITQPTQPLQITQPTQSLADDGVPGAGTDFVATAADEDSGLSSVLPTMVRRALNPEKDQSDRAAETNAETSTESDAEAGQPEQGSDQEASRSRRRIGRLIRRSGNDDGGHKDQAIKKAKQKKTRMRRSEFIEAEAEVGESSDSDNEGGLQPGGKFSWGQEQSRTKPDVSSDEEEDLDSDEEAAALLADPMINNEVSEDSSDELAIRELHRQRDFDQDERDIQELARDIATGNLRNRGSRNRREFGLGMEENYIDRQDRAERMEERLRMRRRMEAREIHDTNLAAIAKNPETAAFARAALMRPPPSTSGYQSGSDADDLQLDMNQAGMDDYEDNVFALEEVVDDHHVAAAIEQQLAQGVRRNDSDAESESEMSTRNGRLRQRPSAVGRIAGPVGRSLSGGLSDMGSSIGVGGGDIDGDLFTTVSVEKLIVRRSTLLKRPGAPLASRTDMKRRTSK</sequence>
<feature type="region of interest" description="Disordered" evidence="4">
    <location>
        <begin position="1078"/>
        <end position="1126"/>
    </location>
</feature>
<keyword evidence="2" id="KW-0597">Phosphoprotein</keyword>
<comment type="caution">
    <text evidence="6">The sequence shown here is derived from an EMBL/GenBank/DDBJ whole genome shotgun (WGS) entry which is preliminary data.</text>
</comment>
<feature type="compositionally biased region" description="Polar residues" evidence="4">
    <location>
        <begin position="42"/>
        <end position="54"/>
    </location>
</feature>
<evidence type="ECO:0000256" key="1">
    <source>
        <dbReference type="ARBA" id="ARBA00004123"/>
    </source>
</evidence>
<evidence type="ECO:0000256" key="3">
    <source>
        <dbReference type="ARBA" id="ARBA00023242"/>
    </source>
</evidence>
<feature type="region of interest" description="Disordered" evidence="4">
    <location>
        <begin position="42"/>
        <end position="271"/>
    </location>
</feature>
<dbReference type="InterPro" id="IPR018564">
    <property type="entry name" value="Repl_chkpnt_MRC1_dom"/>
</dbReference>
<feature type="compositionally biased region" description="Low complexity" evidence="4">
    <location>
        <begin position="181"/>
        <end position="190"/>
    </location>
</feature>
<feature type="compositionally biased region" description="Basic and acidic residues" evidence="4">
    <location>
        <begin position="778"/>
        <end position="789"/>
    </location>
</feature>
<feature type="compositionally biased region" description="Basic and acidic residues" evidence="4">
    <location>
        <begin position="86"/>
        <end position="103"/>
    </location>
</feature>
<organism evidence="6 7">
    <name type="scientific">Coemansia asiatica</name>
    <dbReference type="NCBI Taxonomy" id="1052880"/>
    <lineage>
        <taxon>Eukaryota</taxon>
        <taxon>Fungi</taxon>
        <taxon>Fungi incertae sedis</taxon>
        <taxon>Zoopagomycota</taxon>
        <taxon>Kickxellomycotina</taxon>
        <taxon>Kickxellomycetes</taxon>
        <taxon>Kickxellales</taxon>
        <taxon>Kickxellaceae</taxon>
        <taxon>Coemansia</taxon>
    </lineage>
</organism>
<dbReference type="AlphaFoldDB" id="A0A9W7XMK0"/>
<feature type="compositionally biased region" description="Acidic residues" evidence="4">
    <location>
        <begin position="76"/>
        <end position="85"/>
    </location>
</feature>
<keyword evidence="3" id="KW-0539">Nucleus</keyword>
<feature type="compositionally biased region" description="Acidic residues" evidence="4">
    <location>
        <begin position="894"/>
        <end position="907"/>
    </location>
</feature>
<feature type="region of interest" description="Disordered" evidence="4">
    <location>
        <begin position="315"/>
        <end position="349"/>
    </location>
</feature>
<feature type="compositionally biased region" description="Basic residues" evidence="4">
    <location>
        <begin position="841"/>
        <end position="850"/>
    </location>
</feature>
<evidence type="ECO:0000259" key="5">
    <source>
        <dbReference type="Pfam" id="PF09444"/>
    </source>
</evidence>
<comment type="subcellular location">
    <subcellularLocation>
        <location evidence="1">Nucleus</location>
    </subcellularLocation>
</comment>
<dbReference type="GO" id="GO:0010997">
    <property type="term" value="F:anaphase-promoting complex binding"/>
    <property type="evidence" value="ECO:0007669"/>
    <property type="project" value="TreeGrafter"/>
</dbReference>
<feature type="compositionally biased region" description="Basic and acidic residues" evidence="4">
    <location>
        <begin position="225"/>
        <end position="246"/>
    </location>
</feature>
<dbReference type="InterPro" id="IPR024146">
    <property type="entry name" value="Claspin"/>
</dbReference>
<protein>
    <recommendedName>
        <fullName evidence="5">DNA replication checkpoint mediator MRC1 domain-containing protein</fullName>
    </recommendedName>
</protein>
<feature type="region of interest" description="Disordered" evidence="4">
    <location>
        <begin position="778"/>
        <end position="907"/>
    </location>
</feature>
<feature type="compositionally biased region" description="Acidic residues" evidence="4">
    <location>
        <begin position="856"/>
        <end position="870"/>
    </location>
</feature>
<dbReference type="Pfam" id="PF09444">
    <property type="entry name" value="MRC1"/>
    <property type="match status" value="1"/>
</dbReference>
<feature type="compositionally biased region" description="Basic residues" evidence="4">
    <location>
        <begin position="817"/>
        <end position="826"/>
    </location>
</feature>
<feature type="compositionally biased region" description="Basic and acidic residues" evidence="4">
    <location>
        <begin position="828"/>
        <end position="840"/>
    </location>
</feature>
<feature type="compositionally biased region" description="Acidic residues" evidence="4">
    <location>
        <begin position="468"/>
        <end position="506"/>
    </location>
</feature>
<dbReference type="PANTHER" id="PTHR14396:SF10">
    <property type="entry name" value="CLASPIN"/>
    <property type="match status" value="1"/>
</dbReference>
<dbReference type="GO" id="GO:0033314">
    <property type="term" value="P:mitotic DNA replication checkpoint signaling"/>
    <property type="evidence" value="ECO:0007669"/>
    <property type="project" value="TreeGrafter"/>
</dbReference>
<dbReference type="GO" id="GO:0005634">
    <property type="term" value="C:nucleus"/>
    <property type="evidence" value="ECO:0007669"/>
    <property type="project" value="UniProtKB-SubCell"/>
</dbReference>
<proteinExistence type="predicted"/>
<evidence type="ECO:0000256" key="4">
    <source>
        <dbReference type="SAM" id="MobiDB-lite"/>
    </source>
</evidence>
<feature type="compositionally biased region" description="Basic and acidic residues" evidence="4">
    <location>
        <begin position="119"/>
        <end position="136"/>
    </location>
</feature>
<accession>A0A9W7XMK0</accession>
<reference evidence="6" key="1">
    <citation type="submission" date="2022-07" db="EMBL/GenBank/DDBJ databases">
        <title>Phylogenomic reconstructions and comparative analyses of Kickxellomycotina fungi.</title>
        <authorList>
            <person name="Reynolds N.K."/>
            <person name="Stajich J.E."/>
            <person name="Barry K."/>
            <person name="Grigoriev I.V."/>
            <person name="Crous P."/>
            <person name="Smith M.E."/>
        </authorList>
    </citation>
    <scope>NUCLEOTIDE SEQUENCE</scope>
    <source>
        <strain evidence="6">NBRC 105413</strain>
    </source>
</reference>
<name>A0A9W7XMK0_9FUNG</name>
<feature type="compositionally biased region" description="Pro residues" evidence="4">
    <location>
        <begin position="626"/>
        <end position="635"/>
    </location>
</feature>
<evidence type="ECO:0000256" key="2">
    <source>
        <dbReference type="ARBA" id="ARBA00022553"/>
    </source>
</evidence>
<feature type="domain" description="DNA replication checkpoint mediator MRC1" evidence="5">
    <location>
        <begin position="851"/>
        <end position="1021"/>
    </location>
</feature>
<feature type="compositionally biased region" description="Acidic residues" evidence="4">
    <location>
        <begin position="519"/>
        <end position="531"/>
    </location>
</feature>
<feature type="compositionally biased region" description="Basic and acidic residues" evidence="4">
    <location>
        <begin position="254"/>
        <end position="266"/>
    </location>
</feature>
<evidence type="ECO:0000313" key="6">
    <source>
        <dbReference type="EMBL" id="KAJ1645754.1"/>
    </source>
</evidence>
<feature type="compositionally biased region" description="Polar residues" evidence="4">
    <location>
        <begin position="564"/>
        <end position="582"/>
    </location>
</feature>